<gene>
    <name evidence="3" type="ORF">BWR60_23045</name>
</gene>
<evidence type="ECO:0000256" key="1">
    <source>
        <dbReference type="SAM" id="MobiDB-lite"/>
    </source>
</evidence>
<dbReference type="GO" id="GO:0055085">
    <property type="term" value="P:transmembrane transport"/>
    <property type="evidence" value="ECO:0007669"/>
    <property type="project" value="InterPro"/>
</dbReference>
<evidence type="ECO:0000256" key="2">
    <source>
        <dbReference type="SAM" id="Phobius"/>
    </source>
</evidence>
<dbReference type="EMBL" id="NHON01000050">
    <property type="protein sequence ID" value="OWJ64768.1"/>
    <property type="molecule type" value="Genomic_DNA"/>
</dbReference>
<name>A0A211ZHL8_9PROT</name>
<keyword evidence="2" id="KW-0812">Transmembrane</keyword>
<feature type="region of interest" description="Disordered" evidence="1">
    <location>
        <begin position="118"/>
        <end position="138"/>
    </location>
</feature>
<sequence>MKNAPWFTRFASRVARLAGHPATFGVAAGLMVVWAAIGPFAGFSDVWQLTVNTGTTIVTFLMVFLIQNTQNRDSAALQIKIDELIRATEVARNVLLDLEEHSEDEIGEIRKEYRRLAAEARGERERDRKHQRENRMET</sequence>
<dbReference type="STRING" id="1122125.GCA_000423185_00358"/>
<dbReference type="Proteomes" id="UP000196655">
    <property type="component" value="Unassembled WGS sequence"/>
</dbReference>
<organism evidence="3 4">
    <name type="scientific">Inquilinus limosus</name>
    <dbReference type="NCBI Taxonomy" id="171674"/>
    <lineage>
        <taxon>Bacteria</taxon>
        <taxon>Pseudomonadati</taxon>
        <taxon>Pseudomonadota</taxon>
        <taxon>Alphaproteobacteria</taxon>
        <taxon>Rhodospirillales</taxon>
        <taxon>Rhodospirillaceae</taxon>
        <taxon>Inquilinus</taxon>
    </lineage>
</organism>
<comment type="caution">
    <text evidence="3">The sequence shown here is derived from an EMBL/GenBank/DDBJ whole genome shotgun (WGS) entry which is preliminary data.</text>
</comment>
<keyword evidence="4" id="KW-1185">Reference proteome</keyword>
<dbReference type="RefSeq" id="WP_088153372.1">
    <property type="nucleotide sequence ID" value="NZ_NHON01000050.1"/>
</dbReference>
<reference evidence="4" key="1">
    <citation type="submission" date="2017-05" db="EMBL/GenBank/DDBJ databases">
        <authorList>
            <person name="Macchi M."/>
            <person name="Festa S."/>
            <person name="Coppotelli B.M."/>
            <person name="Morelli I.S."/>
        </authorList>
    </citation>
    <scope>NUCLEOTIDE SEQUENCE [LARGE SCALE GENOMIC DNA]</scope>
    <source>
        <strain evidence="4">I</strain>
    </source>
</reference>
<dbReference type="Pfam" id="PF04120">
    <property type="entry name" value="Iron_permease"/>
    <property type="match status" value="1"/>
</dbReference>
<keyword evidence="2" id="KW-0472">Membrane</keyword>
<evidence type="ECO:0000313" key="3">
    <source>
        <dbReference type="EMBL" id="OWJ64768.1"/>
    </source>
</evidence>
<dbReference type="InterPro" id="IPR007251">
    <property type="entry name" value="Iron_permease_Fet4"/>
</dbReference>
<proteinExistence type="predicted"/>
<evidence type="ECO:0008006" key="5">
    <source>
        <dbReference type="Google" id="ProtNLM"/>
    </source>
</evidence>
<keyword evidence="2" id="KW-1133">Transmembrane helix</keyword>
<feature type="transmembrane region" description="Helical" evidence="2">
    <location>
        <begin position="46"/>
        <end position="66"/>
    </location>
</feature>
<accession>A0A211ZHL8</accession>
<dbReference type="OrthoDB" id="119761at2"/>
<evidence type="ECO:0000313" key="4">
    <source>
        <dbReference type="Proteomes" id="UP000196655"/>
    </source>
</evidence>
<dbReference type="AlphaFoldDB" id="A0A211ZHL8"/>
<protein>
    <recommendedName>
        <fullName evidence="5">Low affinity iron permease family protein</fullName>
    </recommendedName>
</protein>
<feature type="transmembrane region" description="Helical" evidence="2">
    <location>
        <begin position="21"/>
        <end position="40"/>
    </location>
</feature>